<feature type="region of interest" description="Disordered" evidence="1">
    <location>
        <begin position="27"/>
        <end position="68"/>
    </location>
</feature>
<dbReference type="GO" id="GO:0043448">
    <property type="term" value="P:alkane catabolic process"/>
    <property type="evidence" value="ECO:0007669"/>
    <property type="project" value="TreeGrafter"/>
</dbReference>
<keyword evidence="2" id="KW-0732">Signal</keyword>
<feature type="signal peptide" evidence="2">
    <location>
        <begin position="1"/>
        <end position="24"/>
    </location>
</feature>
<dbReference type="EMBL" id="JAJOMB010000003">
    <property type="protein sequence ID" value="MCD5310540.1"/>
    <property type="molecule type" value="Genomic_DNA"/>
</dbReference>
<dbReference type="AlphaFoldDB" id="A0A9X1STE6"/>
<sequence>MLRTTLPIAFAVGTALLISSCAQEPDPAPALPPVASAAPTAPTPAAASTQAAPPAGMDSYTAGQGQSGYQDGSVTLQVVESERFGQYVIDGEGFSLYRFDPDTADPSKATCNDDCAATWPPVLASHTVNFAGLHRDSIGVVKRDDGSVQMTVGGWPVYRFSKDTQPRQNSGEGVGGTWFVVAPDGSKASQN</sequence>
<evidence type="ECO:0000313" key="3">
    <source>
        <dbReference type="EMBL" id="MCD5310540.1"/>
    </source>
</evidence>
<proteinExistence type="predicted"/>
<dbReference type="PANTHER" id="PTHR39335:SF1">
    <property type="entry name" value="BLL4220 PROTEIN"/>
    <property type="match status" value="1"/>
</dbReference>
<protein>
    <recommendedName>
        <fullName evidence="5">Lipoprotein with Yx(FWY)xxD motif</fullName>
    </recommendedName>
</protein>
<comment type="caution">
    <text evidence="3">The sequence shown here is derived from an EMBL/GenBank/DDBJ whole genome shotgun (WGS) entry which is preliminary data.</text>
</comment>
<evidence type="ECO:0000256" key="2">
    <source>
        <dbReference type="SAM" id="SignalP"/>
    </source>
</evidence>
<dbReference type="Pfam" id="PF03640">
    <property type="entry name" value="Lipoprotein_15"/>
    <property type="match status" value="2"/>
</dbReference>
<dbReference type="RefSeq" id="WP_231439512.1">
    <property type="nucleotide sequence ID" value="NZ_JAJOMB010000003.1"/>
</dbReference>
<keyword evidence="4" id="KW-1185">Reference proteome</keyword>
<reference evidence="3" key="1">
    <citation type="submission" date="2021-11" db="EMBL/GenBank/DDBJ databases">
        <title>Streptomyces corallinus and Kineosporia corallina sp. nov., two new coral-derived marine actinobacteria.</title>
        <authorList>
            <person name="Buangrab K."/>
            <person name="Sutthacheep M."/>
            <person name="Yeemin T."/>
            <person name="Harunari E."/>
            <person name="Igarashi Y."/>
            <person name="Sripreechasak P."/>
            <person name="Kanchanasin P."/>
            <person name="Tanasupawat S."/>
            <person name="Phongsopitanun W."/>
        </authorList>
    </citation>
    <scope>NUCLEOTIDE SEQUENCE</scope>
    <source>
        <strain evidence="3">JCM 31032</strain>
    </source>
</reference>
<evidence type="ECO:0008006" key="5">
    <source>
        <dbReference type="Google" id="ProtNLM"/>
    </source>
</evidence>
<name>A0A9X1STE6_9ACTN</name>
<evidence type="ECO:0000313" key="4">
    <source>
        <dbReference type="Proteomes" id="UP001138997"/>
    </source>
</evidence>
<organism evidence="3 4">
    <name type="scientific">Kineosporia babensis</name>
    <dbReference type="NCBI Taxonomy" id="499548"/>
    <lineage>
        <taxon>Bacteria</taxon>
        <taxon>Bacillati</taxon>
        <taxon>Actinomycetota</taxon>
        <taxon>Actinomycetes</taxon>
        <taxon>Kineosporiales</taxon>
        <taxon>Kineosporiaceae</taxon>
        <taxon>Kineosporia</taxon>
    </lineage>
</organism>
<accession>A0A9X1STE6</accession>
<feature type="chain" id="PRO_5040884895" description="Lipoprotein with Yx(FWY)xxD motif" evidence="2">
    <location>
        <begin position="25"/>
        <end position="191"/>
    </location>
</feature>
<dbReference type="InterPro" id="IPR005297">
    <property type="entry name" value="Lipoprotein_repeat"/>
</dbReference>
<gene>
    <name evidence="3" type="ORF">LR394_06505</name>
</gene>
<dbReference type="PROSITE" id="PS51257">
    <property type="entry name" value="PROKAR_LIPOPROTEIN"/>
    <property type="match status" value="1"/>
</dbReference>
<evidence type="ECO:0000256" key="1">
    <source>
        <dbReference type="SAM" id="MobiDB-lite"/>
    </source>
</evidence>
<dbReference type="PANTHER" id="PTHR39335">
    <property type="entry name" value="BLL4220 PROTEIN"/>
    <property type="match status" value="1"/>
</dbReference>
<feature type="compositionally biased region" description="Low complexity" evidence="1">
    <location>
        <begin position="33"/>
        <end position="55"/>
    </location>
</feature>
<dbReference type="Proteomes" id="UP001138997">
    <property type="component" value="Unassembled WGS sequence"/>
</dbReference>